<keyword evidence="1" id="KW-1133">Transmembrane helix</keyword>
<dbReference type="RefSeq" id="WP_117363495.1">
    <property type="nucleotide sequence ID" value="NZ_CP024047.1"/>
</dbReference>
<dbReference type="EMBL" id="CP024047">
    <property type="protein sequence ID" value="AXR77309.1"/>
    <property type="molecule type" value="Genomic_DNA"/>
</dbReference>
<name>A0A346PCR4_9EURY</name>
<accession>A0A346PCR4</accession>
<reference evidence="3" key="1">
    <citation type="submission" date="2017-10" db="EMBL/GenBank/DDBJ databases">
        <title>Phenotypic and genomic properties of facultatively anaerobic sulfur-reducing natronoarchaea from hypersaline soda lakes.</title>
        <authorList>
            <person name="Sorokin D.Y."/>
            <person name="Kublanov I.V."/>
            <person name="Roman P."/>
            <person name="Sinninghe Damste J.S."/>
            <person name="Golyshin P.N."/>
            <person name="Rojo D."/>
            <person name="Ciordia S."/>
            <person name="Mena Md.C."/>
            <person name="Ferrer M."/>
            <person name="Messina E."/>
            <person name="Smedile F."/>
            <person name="La Spada G."/>
            <person name="La Cono V."/>
            <person name="Yakimov M.M."/>
        </authorList>
    </citation>
    <scope>NUCLEOTIDE SEQUENCE [LARGE SCALE GENOMIC DNA]</scope>
    <source>
        <strain evidence="3">AArc1</strain>
    </source>
</reference>
<evidence type="ECO:0000313" key="3">
    <source>
        <dbReference type="Proteomes" id="UP000258707"/>
    </source>
</evidence>
<feature type="transmembrane region" description="Helical" evidence="1">
    <location>
        <begin position="46"/>
        <end position="67"/>
    </location>
</feature>
<keyword evidence="1" id="KW-0812">Transmembrane</keyword>
<feature type="transmembrane region" description="Helical" evidence="1">
    <location>
        <begin position="21"/>
        <end position="40"/>
    </location>
</feature>
<organism evidence="2 3">
    <name type="scientific">Natrarchaeobaculum sulfurireducens</name>
    <dbReference type="NCBI Taxonomy" id="2044521"/>
    <lineage>
        <taxon>Archaea</taxon>
        <taxon>Methanobacteriati</taxon>
        <taxon>Methanobacteriota</taxon>
        <taxon>Stenosarchaea group</taxon>
        <taxon>Halobacteria</taxon>
        <taxon>Halobacteriales</taxon>
        <taxon>Natrialbaceae</taxon>
        <taxon>Natrarchaeobaculum</taxon>
    </lineage>
</organism>
<dbReference type="GeneID" id="37637779"/>
<protein>
    <submittedName>
        <fullName evidence="2">Uncharacterized protein</fullName>
    </submittedName>
</protein>
<keyword evidence="1" id="KW-0472">Membrane</keyword>
<sequence length="167" mass="17385">MQLEQRSRTTEADWSGTIPNAFDGRIVGVVVVLAGLAASLNVPYGGLSLGVAAFVLLLAGGVIGHVLGERQLRRLTDGLVAHWSAAGGTVDGVTRSANGMRTEWTVHTSVGDVTVGGIALVPIARLSVEYQGVGDSVDASDAEANFDTIADELYEEIFEFGASARGR</sequence>
<gene>
    <name evidence="2" type="ORF">AArc1_0968</name>
</gene>
<dbReference type="KEGG" id="nan:AArc1_0968"/>
<dbReference type="Proteomes" id="UP000258707">
    <property type="component" value="Chromosome"/>
</dbReference>
<dbReference type="AlphaFoldDB" id="A0A346PCR4"/>
<evidence type="ECO:0000313" key="2">
    <source>
        <dbReference type="EMBL" id="AXR77309.1"/>
    </source>
</evidence>
<proteinExistence type="predicted"/>
<evidence type="ECO:0000256" key="1">
    <source>
        <dbReference type="SAM" id="Phobius"/>
    </source>
</evidence>